<name>A0ABU5DZP6_9PROT</name>
<evidence type="ECO:0000313" key="3">
    <source>
        <dbReference type="Proteomes" id="UP001271769"/>
    </source>
</evidence>
<evidence type="ECO:0000313" key="2">
    <source>
        <dbReference type="EMBL" id="MDY0872745.1"/>
    </source>
</evidence>
<protein>
    <submittedName>
        <fullName evidence="2">Uncharacterized protein</fullName>
    </submittedName>
</protein>
<keyword evidence="3" id="KW-1185">Reference proteome</keyword>
<feature type="chain" id="PRO_5045175664" evidence="1">
    <location>
        <begin position="35"/>
        <end position="230"/>
    </location>
</feature>
<accession>A0ABU5DZP6</accession>
<reference evidence="2 3" key="1">
    <citation type="journal article" date="2013" name="Antonie Van Leeuwenhoek">
        <title>Dongia rigui sp. nov., isolated from freshwater of a large wetland in Korea.</title>
        <authorList>
            <person name="Baik K.S."/>
            <person name="Hwang Y.M."/>
            <person name="Choi J.S."/>
            <person name="Kwon J."/>
            <person name="Seong C.N."/>
        </authorList>
    </citation>
    <scope>NUCLEOTIDE SEQUENCE [LARGE SCALE GENOMIC DNA]</scope>
    <source>
        <strain evidence="2 3">04SU4-P</strain>
    </source>
</reference>
<organism evidence="2 3">
    <name type="scientific">Dongia rigui</name>
    <dbReference type="NCBI Taxonomy" id="940149"/>
    <lineage>
        <taxon>Bacteria</taxon>
        <taxon>Pseudomonadati</taxon>
        <taxon>Pseudomonadota</taxon>
        <taxon>Alphaproteobacteria</taxon>
        <taxon>Rhodospirillales</taxon>
        <taxon>Dongiaceae</taxon>
        <taxon>Dongia</taxon>
    </lineage>
</organism>
<dbReference type="EMBL" id="JAXCLX010000002">
    <property type="protein sequence ID" value="MDY0872745.1"/>
    <property type="molecule type" value="Genomic_DNA"/>
</dbReference>
<comment type="caution">
    <text evidence="2">The sequence shown here is derived from an EMBL/GenBank/DDBJ whole genome shotgun (WGS) entry which is preliminary data.</text>
</comment>
<keyword evidence="1" id="KW-0732">Signal</keyword>
<proteinExistence type="predicted"/>
<dbReference type="Proteomes" id="UP001271769">
    <property type="component" value="Unassembled WGS sequence"/>
</dbReference>
<evidence type="ECO:0000256" key="1">
    <source>
        <dbReference type="SAM" id="SignalP"/>
    </source>
</evidence>
<sequence length="230" mass="25155">MARLDSGSWVNGLKTAACAAMIAGSLGWAAPACAESLLDIDPAPETGPGQAWASVAEMIMVYYDVPNTGPGDMQCSLAYFLTGTPNCYKAPDESEFTAVSRIVKGYPQFAHESFGELPIAMRWEEAKTIPPQDIIQEIKFERPVLVQIEPAPNEGETKAEKRAVLIVGFDGGPDNLQLIINDPKVYLATQNPYLEFGGKVRDQSGQYLIGYADFQSFLKWSATLWKIKPD</sequence>
<feature type="signal peptide" evidence="1">
    <location>
        <begin position="1"/>
        <end position="34"/>
    </location>
</feature>
<dbReference type="RefSeq" id="WP_320501219.1">
    <property type="nucleotide sequence ID" value="NZ_JAXCLX010000002.1"/>
</dbReference>
<gene>
    <name evidence="2" type="ORF">SMD31_12455</name>
</gene>